<keyword evidence="3" id="KW-0788">Thiol protease</keyword>
<feature type="signal peptide" evidence="4">
    <location>
        <begin position="1"/>
        <end position="24"/>
    </location>
</feature>
<evidence type="ECO:0000313" key="6">
    <source>
        <dbReference type="Proteomes" id="UP001596020"/>
    </source>
</evidence>
<comment type="similarity">
    <text evidence="1">Belongs to the peptidase C25 family.</text>
</comment>
<reference evidence="6" key="1">
    <citation type="journal article" date="2019" name="Int. J. Syst. Evol. Microbiol.">
        <title>The Global Catalogue of Microorganisms (GCM) 10K type strain sequencing project: providing services to taxonomists for standard genome sequencing and annotation.</title>
        <authorList>
            <consortium name="The Broad Institute Genomics Platform"/>
            <consortium name="The Broad Institute Genome Sequencing Center for Infectious Disease"/>
            <person name="Wu L."/>
            <person name="Ma J."/>
        </authorList>
    </citation>
    <scope>NUCLEOTIDE SEQUENCE [LARGE SCALE GENOMIC DNA]</scope>
    <source>
        <strain evidence="6">CGMCC 4.7357</strain>
    </source>
</reference>
<keyword evidence="2" id="KW-0645">Protease</keyword>
<dbReference type="InterPro" id="IPR013783">
    <property type="entry name" value="Ig-like_fold"/>
</dbReference>
<dbReference type="SUPFAM" id="SSF52058">
    <property type="entry name" value="L domain-like"/>
    <property type="match status" value="1"/>
</dbReference>
<dbReference type="Proteomes" id="UP001596020">
    <property type="component" value="Unassembled WGS sequence"/>
</dbReference>
<organism evidence="5 6">
    <name type="scientific">Falsiporphyromonas endometrii</name>
    <dbReference type="NCBI Taxonomy" id="1387297"/>
    <lineage>
        <taxon>Bacteria</taxon>
        <taxon>Pseudomonadati</taxon>
        <taxon>Bacteroidota</taxon>
        <taxon>Bacteroidia</taxon>
        <taxon>Bacteroidales</taxon>
        <taxon>Porphyromonadaceae</taxon>
        <taxon>Falsiporphyromonas</taxon>
    </lineage>
</organism>
<dbReference type="RefSeq" id="WP_380077463.1">
    <property type="nucleotide sequence ID" value="NZ_JBHSGO010000037.1"/>
</dbReference>
<feature type="chain" id="PRO_5047539649" evidence="4">
    <location>
        <begin position="25"/>
        <end position="932"/>
    </location>
</feature>
<dbReference type="Gene3D" id="3.80.10.10">
    <property type="entry name" value="Ribonuclease Inhibitor"/>
    <property type="match status" value="1"/>
</dbReference>
<evidence type="ECO:0000256" key="2">
    <source>
        <dbReference type="ARBA" id="ARBA00022670"/>
    </source>
</evidence>
<dbReference type="EMBL" id="JBHSGO010000037">
    <property type="protein sequence ID" value="MFC4665383.1"/>
    <property type="molecule type" value="Genomic_DNA"/>
</dbReference>
<comment type="caution">
    <text evidence="5">The sequence shown here is derived from an EMBL/GenBank/DDBJ whole genome shotgun (WGS) entry which is preliminary data.</text>
</comment>
<keyword evidence="6" id="KW-1185">Reference proteome</keyword>
<dbReference type="Gene3D" id="2.60.40.10">
    <property type="entry name" value="Immunoglobulins"/>
    <property type="match status" value="1"/>
</dbReference>
<name>A0ABV9K5W6_9PORP</name>
<evidence type="ECO:0000256" key="1">
    <source>
        <dbReference type="ARBA" id="ARBA00006067"/>
    </source>
</evidence>
<keyword evidence="4" id="KW-0732">Signal</keyword>
<keyword evidence="3" id="KW-0378">Hydrolase</keyword>
<sequence length="932" mass="104346">MKIKNYLTWSLVALLLFNIPSFGASHLSSVENDVYFAKVTTTKRTKATSNRSKFTLYVSVVSPSSIIVDWGDTKIDTIQIDKTSPNDPQLIRRHFQDGKKIHTVTIKGEKINSFKSSSQSISSIEFEDAKELETLTLNNEAITSLDLSMCNKLVSVDCSKNKLSELTIPNTVLKLNCSNNLLSFGNLPPINPGMKIEDYSYESQGEWIIPTERINKNIVNLSSETNIKGVSNKEEKTLYSWIDSEGNIIPSTSYTEENGIFIFKKIPETKVKCQLKSLAFPSLTIETAPISIESGSSTDNSETYRFGYSYGEPSKKGSEKAGGSIFYAAGPLFLNDMLSDFKGDKAVGLRVYLHQPYQKAKVFLRNGIDKKKGFLAQKEVDLKQGWNDIYFDSPVELPQDSLLAAYFIKTSNKNDIVLAGDYSVRDKNDLWEMIQDANETSNPSADFYEGTWINSSKVLPAAPVQILLKGDESHFINRLTVVGFYPPFYGEMDNQGYVNVPILLANMGLNKIETVSITYSFDNNEPVEVSVPVNLEAYGRSSKEEGGHPILKIPYSDTNRHLVSLSMNKLNGNASVVIKNPKWSQLTQGYHSANVYPRTVLIEGLMSENDPFSANAEKTLTSLLNPKNWHGKNVARMDYHYSLADRNDMYALPEIFFNDAVGHLAIMDNSDNATIVPSLMVDRDIMTSYAQILYKGSPFLPVLNYSTLSNLLMYDAFAAPGFAEISLFQKRGEVEQSTSFDIEGVISKDVVNKKDLCVTVAIVERDLIGSQMIFDTFSNEVVTNNAFIHAPTIRTFISNPSGDKIDLNDKNEFKLSFKNVRLDGFKKEKCSIIAFVHHYNKESILGNEVLNTTIVTVDDSKFVPTSNEKICTDKVTAYIDYNGTLIINGEYKKAFLYDLNGIEISQKDICKGNYVLKIITTNNDVIIRKIRF</sequence>
<evidence type="ECO:0000256" key="3">
    <source>
        <dbReference type="ARBA" id="ARBA00022807"/>
    </source>
</evidence>
<proteinExistence type="inferred from homology"/>
<evidence type="ECO:0000313" key="5">
    <source>
        <dbReference type="EMBL" id="MFC4665383.1"/>
    </source>
</evidence>
<accession>A0ABV9K5W6</accession>
<gene>
    <name evidence="5" type="ORF">ACFO3G_01950</name>
</gene>
<dbReference type="InterPro" id="IPR032675">
    <property type="entry name" value="LRR_dom_sf"/>
</dbReference>
<evidence type="ECO:0000256" key="4">
    <source>
        <dbReference type="SAM" id="SignalP"/>
    </source>
</evidence>
<protein>
    <submittedName>
        <fullName evidence="5">Uncharacterized protein</fullName>
    </submittedName>
</protein>